<evidence type="ECO:0000256" key="7">
    <source>
        <dbReference type="ARBA" id="ARBA00023027"/>
    </source>
</evidence>
<accession>A0ABQ5YU97</accession>
<keyword evidence="9" id="KW-0119">Carbohydrate metabolism</keyword>
<dbReference type="NCBIfam" id="TIGR01179">
    <property type="entry name" value="galE"/>
    <property type="match status" value="1"/>
</dbReference>
<dbReference type="NCBIfam" id="NF007956">
    <property type="entry name" value="PRK10675.1"/>
    <property type="match status" value="1"/>
</dbReference>
<dbReference type="Gene3D" id="3.90.25.10">
    <property type="entry name" value="UDP-galactose 4-epimerase, domain 1"/>
    <property type="match status" value="1"/>
</dbReference>
<dbReference type="Pfam" id="PF16363">
    <property type="entry name" value="GDP_Man_Dehyd"/>
    <property type="match status" value="1"/>
</dbReference>
<keyword evidence="8 9" id="KW-0413">Isomerase</keyword>
<dbReference type="Gene3D" id="3.40.50.720">
    <property type="entry name" value="NAD(P)-binding Rossmann-like Domain"/>
    <property type="match status" value="1"/>
</dbReference>
<dbReference type="Proteomes" id="UP001156664">
    <property type="component" value="Unassembled WGS sequence"/>
</dbReference>
<feature type="domain" description="NAD(P)-binding" evidence="10">
    <location>
        <begin position="4"/>
        <end position="325"/>
    </location>
</feature>
<dbReference type="PANTHER" id="PTHR43725:SF47">
    <property type="entry name" value="UDP-GLUCOSE 4-EPIMERASE"/>
    <property type="match status" value="1"/>
</dbReference>
<comment type="subunit">
    <text evidence="9">Homodimer.</text>
</comment>
<evidence type="ECO:0000256" key="2">
    <source>
        <dbReference type="ARBA" id="ARBA00001911"/>
    </source>
</evidence>
<evidence type="ECO:0000313" key="11">
    <source>
        <dbReference type="EMBL" id="GLR27022.1"/>
    </source>
</evidence>
<dbReference type="EC" id="5.1.3.2" evidence="5 9"/>
<dbReference type="InterPro" id="IPR036291">
    <property type="entry name" value="NAD(P)-bd_dom_sf"/>
</dbReference>
<comment type="catalytic activity">
    <reaction evidence="1 9">
        <text>UDP-alpha-D-glucose = UDP-alpha-D-galactose</text>
        <dbReference type="Rhea" id="RHEA:22168"/>
        <dbReference type="ChEBI" id="CHEBI:58885"/>
        <dbReference type="ChEBI" id="CHEBI:66914"/>
        <dbReference type="EC" id="5.1.3.2"/>
    </reaction>
</comment>
<proteinExistence type="inferred from homology"/>
<evidence type="ECO:0000259" key="10">
    <source>
        <dbReference type="Pfam" id="PF16363"/>
    </source>
</evidence>
<comment type="similarity">
    <text evidence="4 9">Belongs to the NAD(P)-dependent epimerase/dehydratase family.</text>
</comment>
<comment type="cofactor">
    <cofactor evidence="2 9">
        <name>NAD(+)</name>
        <dbReference type="ChEBI" id="CHEBI:57540"/>
    </cofactor>
</comment>
<reference evidence="12" key="1">
    <citation type="journal article" date="2019" name="Int. J. Syst. Evol. Microbiol.">
        <title>The Global Catalogue of Microorganisms (GCM) 10K type strain sequencing project: providing services to taxonomists for standard genome sequencing and annotation.</title>
        <authorList>
            <consortium name="The Broad Institute Genomics Platform"/>
            <consortium name="The Broad Institute Genome Sequencing Center for Infectious Disease"/>
            <person name="Wu L."/>
            <person name="Ma J."/>
        </authorList>
    </citation>
    <scope>NUCLEOTIDE SEQUENCE [LARGE SCALE GENOMIC DNA]</scope>
    <source>
        <strain evidence="12">NBRC 105857</strain>
    </source>
</reference>
<comment type="pathway">
    <text evidence="3 9">Carbohydrate metabolism; galactose metabolism.</text>
</comment>
<evidence type="ECO:0000256" key="5">
    <source>
        <dbReference type="ARBA" id="ARBA00013189"/>
    </source>
</evidence>
<evidence type="ECO:0000256" key="6">
    <source>
        <dbReference type="ARBA" id="ARBA00018569"/>
    </source>
</evidence>
<dbReference type="InterPro" id="IPR016040">
    <property type="entry name" value="NAD(P)-bd_dom"/>
</dbReference>
<dbReference type="EMBL" id="BSOJ01000024">
    <property type="protein sequence ID" value="GLR27022.1"/>
    <property type="molecule type" value="Genomic_DNA"/>
</dbReference>
<dbReference type="PANTHER" id="PTHR43725">
    <property type="entry name" value="UDP-GLUCOSE 4-EPIMERASE"/>
    <property type="match status" value="1"/>
</dbReference>
<evidence type="ECO:0000256" key="8">
    <source>
        <dbReference type="ARBA" id="ARBA00023235"/>
    </source>
</evidence>
<dbReference type="RefSeq" id="WP_284281728.1">
    <property type="nucleotide sequence ID" value="NZ_BSOJ01000024.1"/>
</dbReference>
<dbReference type="SUPFAM" id="SSF51735">
    <property type="entry name" value="NAD(P)-binding Rossmann-fold domains"/>
    <property type="match status" value="1"/>
</dbReference>
<evidence type="ECO:0000256" key="4">
    <source>
        <dbReference type="ARBA" id="ARBA00007637"/>
    </source>
</evidence>
<evidence type="ECO:0000256" key="9">
    <source>
        <dbReference type="RuleBase" id="RU366046"/>
    </source>
</evidence>
<protein>
    <recommendedName>
        <fullName evidence="6 9">UDP-glucose 4-epimerase</fullName>
        <ecNumber evidence="5 9">5.1.3.2</ecNumber>
    </recommendedName>
</protein>
<comment type="caution">
    <text evidence="11">The sequence shown here is derived from an EMBL/GenBank/DDBJ whole genome shotgun (WGS) entry which is preliminary data.</text>
</comment>
<dbReference type="CDD" id="cd05247">
    <property type="entry name" value="UDP_G4E_1_SDR_e"/>
    <property type="match status" value="1"/>
</dbReference>
<evidence type="ECO:0000256" key="3">
    <source>
        <dbReference type="ARBA" id="ARBA00004947"/>
    </source>
</evidence>
<organism evidence="11 12">
    <name type="scientific">Limnobacter litoralis</name>
    <dbReference type="NCBI Taxonomy" id="481366"/>
    <lineage>
        <taxon>Bacteria</taxon>
        <taxon>Pseudomonadati</taxon>
        <taxon>Pseudomonadota</taxon>
        <taxon>Betaproteobacteria</taxon>
        <taxon>Burkholderiales</taxon>
        <taxon>Burkholderiaceae</taxon>
        <taxon>Limnobacter</taxon>
    </lineage>
</organism>
<evidence type="ECO:0000313" key="12">
    <source>
        <dbReference type="Proteomes" id="UP001156664"/>
    </source>
</evidence>
<gene>
    <name evidence="11" type="primary">galE</name>
    <name evidence="11" type="ORF">GCM10007875_21130</name>
</gene>
<keyword evidence="7 9" id="KW-0520">NAD</keyword>
<dbReference type="InterPro" id="IPR005886">
    <property type="entry name" value="UDP_G4E"/>
</dbReference>
<name>A0ABQ5YU97_9BURK</name>
<evidence type="ECO:0000256" key="1">
    <source>
        <dbReference type="ARBA" id="ARBA00000083"/>
    </source>
</evidence>
<keyword evidence="12" id="KW-1185">Reference proteome</keyword>
<sequence length="338" mass="37175">MRILVTGGLGYIGSHTSIQLISEGHEIVILDNLSNSSIKPLQRIHDITNRKPIFVEGDIRDSHLLDKLFRNFEIDAVLHFAGLKSVGESVSSPLKYYDNNVYGSQVLLSAMSSANVFNFVFSSSATIYGQQSDLPISEDCNLNPPSSPYGRSKLFVENILYDLARSSSNWKIGILRYFNPAGAHTSGLLGESPCGIPNNLLPYIAQVASGNLPYLSIFGSDYNTPDGTGVRDYVHVMDLAEGHGLVLNKLKNLNGVHIWNLGSSHGYSVFEIVRAFEKASGRSINTKLAPRRPGDLATCLANASKAECELGWKAKRGIDQMMQDTWNWHLINPLGYQD</sequence>